<dbReference type="AlphaFoldDB" id="A0A0G4NH90"/>
<evidence type="ECO:0000313" key="6">
    <source>
        <dbReference type="Proteomes" id="UP000045706"/>
    </source>
</evidence>
<dbReference type="EMBL" id="CVQI01035051">
    <property type="protein sequence ID" value="CRK45851.1"/>
    <property type="molecule type" value="Genomic_DNA"/>
</dbReference>
<keyword evidence="1" id="KW-0732">Signal</keyword>
<evidence type="ECO:0000313" key="3">
    <source>
        <dbReference type="EMBL" id="CRK45851.1"/>
    </source>
</evidence>
<name>A0A0G4NH90_VERLO</name>
<proteinExistence type="predicted"/>
<feature type="signal peptide" evidence="1">
    <location>
        <begin position="1"/>
        <end position="17"/>
    </location>
</feature>
<protein>
    <submittedName>
        <fullName evidence="3">Uncharacterized protein</fullName>
    </submittedName>
</protein>
<gene>
    <name evidence="2" type="ORF">BN1708_009670</name>
    <name evidence="3" type="ORF">BN1723_006759</name>
    <name evidence="4" type="ORF">HYQ45_004037</name>
</gene>
<evidence type="ECO:0000313" key="4">
    <source>
        <dbReference type="EMBL" id="KAG7138991.1"/>
    </source>
</evidence>
<accession>A0A0G4NH90</accession>
<dbReference type="Proteomes" id="UP000044602">
    <property type="component" value="Unassembled WGS sequence"/>
</dbReference>
<dbReference type="Proteomes" id="UP000045706">
    <property type="component" value="Unassembled WGS sequence"/>
</dbReference>
<organism evidence="3 6">
    <name type="scientific">Verticillium longisporum</name>
    <name type="common">Verticillium dahliae var. longisporum</name>
    <dbReference type="NCBI Taxonomy" id="100787"/>
    <lineage>
        <taxon>Eukaryota</taxon>
        <taxon>Fungi</taxon>
        <taxon>Dikarya</taxon>
        <taxon>Ascomycota</taxon>
        <taxon>Pezizomycotina</taxon>
        <taxon>Sordariomycetes</taxon>
        <taxon>Hypocreomycetidae</taxon>
        <taxon>Glomerellales</taxon>
        <taxon>Plectosphaerellaceae</taxon>
        <taxon>Verticillium</taxon>
    </lineage>
</organism>
<evidence type="ECO:0000313" key="2">
    <source>
        <dbReference type="EMBL" id="CRK04450.1"/>
    </source>
</evidence>
<reference evidence="5 6" key="1">
    <citation type="submission" date="2015-05" db="EMBL/GenBank/DDBJ databases">
        <authorList>
            <person name="Fogelqvist Johan"/>
        </authorList>
    </citation>
    <scope>NUCLEOTIDE SEQUENCE [LARGE SCALE GENOMIC DNA]</scope>
    <source>
        <strain evidence="2">VL1</strain>
        <strain evidence="3">VL2</strain>
    </source>
</reference>
<dbReference type="EMBL" id="JAEMWZ010000065">
    <property type="protein sequence ID" value="KAG7138991.1"/>
    <property type="molecule type" value="Genomic_DNA"/>
</dbReference>
<reference evidence="4" key="2">
    <citation type="journal article" date="2021" name="Mol. Plant Pathol.">
        <title>A 20-kb lineage-specific genomic region tames virulence in pathogenic amphidiploid Verticillium longisporum.</title>
        <authorList>
            <person name="Harting R."/>
            <person name="Starke J."/>
            <person name="Kusch H."/>
            <person name="Poggeler S."/>
            <person name="Maurus I."/>
            <person name="Schluter R."/>
            <person name="Landesfeind M."/>
            <person name="Bulla I."/>
            <person name="Nowrousian M."/>
            <person name="de Jonge R."/>
            <person name="Stahlhut G."/>
            <person name="Hoff K.J."/>
            <person name="Asshauer K.P."/>
            <person name="Thurmer A."/>
            <person name="Stanke M."/>
            <person name="Daniel R."/>
            <person name="Morgenstern B."/>
            <person name="Thomma B.P.H.J."/>
            <person name="Kronstad J.W."/>
            <person name="Braus-Stromeyer S.A."/>
            <person name="Braus G.H."/>
        </authorList>
    </citation>
    <scope>NUCLEOTIDE SEQUENCE</scope>
    <source>
        <strain evidence="4">Vl32</strain>
    </source>
</reference>
<evidence type="ECO:0000256" key="1">
    <source>
        <dbReference type="SAM" id="SignalP"/>
    </source>
</evidence>
<dbReference type="EMBL" id="CVQH01001669">
    <property type="protein sequence ID" value="CRK04450.1"/>
    <property type="molecule type" value="Genomic_DNA"/>
</dbReference>
<evidence type="ECO:0000313" key="5">
    <source>
        <dbReference type="Proteomes" id="UP000044602"/>
    </source>
</evidence>
<sequence length="71" mass="7147">MKAATVIATIFAGVVMASPVANKASGASEANIEKRCLYDSCQDCYSATPPQGPGGIGSSTGHIIYCATSCC</sequence>
<feature type="chain" id="PRO_5007404954" evidence="1">
    <location>
        <begin position="18"/>
        <end position="71"/>
    </location>
</feature>
<keyword evidence="5" id="KW-1185">Reference proteome</keyword>
<dbReference type="Proteomes" id="UP000689129">
    <property type="component" value="Unassembled WGS sequence"/>
</dbReference>